<keyword evidence="3" id="KW-1185">Reference proteome</keyword>
<organism evidence="2 3">
    <name type="scientific">Pleuronectes platessa</name>
    <name type="common">European plaice</name>
    <dbReference type="NCBI Taxonomy" id="8262"/>
    <lineage>
        <taxon>Eukaryota</taxon>
        <taxon>Metazoa</taxon>
        <taxon>Chordata</taxon>
        <taxon>Craniata</taxon>
        <taxon>Vertebrata</taxon>
        <taxon>Euteleostomi</taxon>
        <taxon>Actinopterygii</taxon>
        <taxon>Neopterygii</taxon>
        <taxon>Teleostei</taxon>
        <taxon>Neoteleostei</taxon>
        <taxon>Acanthomorphata</taxon>
        <taxon>Carangaria</taxon>
        <taxon>Pleuronectiformes</taxon>
        <taxon>Pleuronectoidei</taxon>
        <taxon>Pleuronectidae</taxon>
        <taxon>Pleuronectes</taxon>
    </lineage>
</organism>
<reference evidence="2" key="1">
    <citation type="submission" date="2020-03" db="EMBL/GenBank/DDBJ databases">
        <authorList>
            <person name="Weist P."/>
        </authorList>
    </citation>
    <scope>NUCLEOTIDE SEQUENCE</scope>
</reference>
<evidence type="ECO:0000313" key="3">
    <source>
        <dbReference type="Proteomes" id="UP001153269"/>
    </source>
</evidence>
<protein>
    <submittedName>
        <fullName evidence="2">Uncharacterized protein</fullName>
    </submittedName>
</protein>
<evidence type="ECO:0000256" key="1">
    <source>
        <dbReference type="SAM" id="MobiDB-lite"/>
    </source>
</evidence>
<dbReference type="EMBL" id="CADEAL010001660">
    <property type="protein sequence ID" value="CAB1434413.1"/>
    <property type="molecule type" value="Genomic_DNA"/>
</dbReference>
<feature type="region of interest" description="Disordered" evidence="1">
    <location>
        <begin position="178"/>
        <end position="202"/>
    </location>
</feature>
<gene>
    <name evidence="2" type="ORF">PLEPLA_LOCUS22460</name>
</gene>
<comment type="caution">
    <text evidence="2">The sequence shown here is derived from an EMBL/GenBank/DDBJ whole genome shotgun (WGS) entry which is preliminary data.</text>
</comment>
<feature type="region of interest" description="Disordered" evidence="1">
    <location>
        <begin position="1"/>
        <end position="29"/>
    </location>
</feature>
<dbReference type="AlphaFoldDB" id="A0A9N7UQJ0"/>
<proteinExistence type="predicted"/>
<evidence type="ECO:0000313" key="2">
    <source>
        <dbReference type="EMBL" id="CAB1434413.1"/>
    </source>
</evidence>
<accession>A0A9N7UQJ0</accession>
<sequence length="202" mass="21807">MNPEGHGRPPPPPASCSSTPSTSAHRSIPLSIDRTLRREEWVFIALNTCCYESKLSNQLSVIVWPVLTESLAFLAAAERRGSQQLSYLTIRTQAKRIGGYGARSHECSKETGFDMIILQLGSPLCHMPDLSVGRGMQLDLLTINQPDGGDGVSSFSLLAHLSSSPFSFHLKAANIHHPGPNTLSTERSGKGPAGQIYGVDKI</sequence>
<name>A0A9N7UQJ0_PLEPL</name>
<feature type="compositionally biased region" description="Low complexity" evidence="1">
    <location>
        <begin position="15"/>
        <end position="27"/>
    </location>
</feature>
<dbReference type="Proteomes" id="UP001153269">
    <property type="component" value="Unassembled WGS sequence"/>
</dbReference>